<accession>A0A6J7SR38</accession>
<dbReference type="AlphaFoldDB" id="A0A6J7SR38"/>
<evidence type="ECO:0000256" key="1">
    <source>
        <dbReference type="SAM" id="MobiDB-lite"/>
    </source>
</evidence>
<sequence length="153" mass="15599">MGSHNTAEPSGVSTAMTVTTTASGCSKLKLAPPMVWRSPSAPNAAAKIKPAPHTNVAGPGQGRIASVAPGGVTITMVCKIANIKPTMLKPTARASCIERSRRSNASNPATTKPAVIQTGVMPGPPGCTRNTEIGERSGSLKLCSAEPIKQRTG</sequence>
<gene>
    <name evidence="2" type="ORF">UFOPK4237_01752</name>
</gene>
<protein>
    <submittedName>
        <fullName evidence="2">Unannotated protein</fullName>
    </submittedName>
</protein>
<name>A0A6J7SR38_9ZZZZ</name>
<evidence type="ECO:0000313" key="2">
    <source>
        <dbReference type="EMBL" id="CAB5043312.1"/>
    </source>
</evidence>
<dbReference type="EMBL" id="CAFBPZ010000191">
    <property type="protein sequence ID" value="CAB5043312.1"/>
    <property type="molecule type" value="Genomic_DNA"/>
</dbReference>
<proteinExistence type="predicted"/>
<organism evidence="2">
    <name type="scientific">freshwater metagenome</name>
    <dbReference type="NCBI Taxonomy" id="449393"/>
    <lineage>
        <taxon>unclassified sequences</taxon>
        <taxon>metagenomes</taxon>
        <taxon>ecological metagenomes</taxon>
    </lineage>
</organism>
<reference evidence="2" key="1">
    <citation type="submission" date="2020-05" db="EMBL/GenBank/DDBJ databases">
        <authorList>
            <person name="Chiriac C."/>
            <person name="Salcher M."/>
            <person name="Ghai R."/>
            <person name="Kavagutti S V."/>
        </authorList>
    </citation>
    <scope>NUCLEOTIDE SEQUENCE</scope>
</reference>
<feature type="region of interest" description="Disordered" evidence="1">
    <location>
        <begin position="97"/>
        <end position="133"/>
    </location>
</feature>